<dbReference type="EMBL" id="KN831801">
    <property type="protein sequence ID" value="KIM36948.1"/>
    <property type="molecule type" value="Genomic_DNA"/>
</dbReference>
<gene>
    <name evidence="1" type="ORF">M413DRAFT_31337</name>
</gene>
<reference evidence="2" key="2">
    <citation type="submission" date="2015-01" db="EMBL/GenBank/DDBJ databases">
        <title>Evolutionary Origins and Diversification of the Mycorrhizal Mutualists.</title>
        <authorList>
            <consortium name="DOE Joint Genome Institute"/>
            <consortium name="Mycorrhizal Genomics Consortium"/>
            <person name="Kohler A."/>
            <person name="Kuo A."/>
            <person name="Nagy L.G."/>
            <person name="Floudas D."/>
            <person name="Copeland A."/>
            <person name="Barry K.W."/>
            <person name="Cichocki N."/>
            <person name="Veneault-Fourrey C."/>
            <person name="LaButti K."/>
            <person name="Lindquist E.A."/>
            <person name="Lipzen A."/>
            <person name="Lundell T."/>
            <person name="Morin E."/>
            <person name="Murat C."/>
            <person name="Riley R."/>
            <person name="Ohm R."/>
            <person name="Sun H."/>
            <person name="Tunlid A."/>
            <person name="Henrissat B."/>
            <person name="Grigoriev I.V."/>
            <person name="Hibbett D.S."/>
            <person name="Martin F."/>
        </authorList>
    </citation>
    <scope>NUCLEOTIDE SEQUENCE [LARGE SCALE GENOMIC DNA]</scope>
    <source>
        <strain evidence="2">h7</strain>
    </source>
</reference>
<reference evidence="1 2" key="1">
    <citation type="submission" date="2014-04" db="EMBL/GenBank/DDBJ databases">
        <authorList>
            <consortium name="DOE Joint Genome Institute"/>
            <person name="Kuo A."/>
            <person name="Gay G."/>
            <person name="Dore J."/>
            <person name="Kohler A."/>
            <person name="Nagy L.G."/>
            <person name="Floudas D."/>
            <person name="Copeland A."/>
            <person name="Barry K.W."/>
            <person name="Cichocki N."/>
            <person name="Veneault-Fourrey C."/>
            <person name="LaButti K."/>
            <person name="Lindquist E.A."/>
            <person name="Lipzen A."/>
            <person name="Lundell T."/>
            <person name="Morin E."/>
            <person name="Murat C."/>
            <person name="Sun H."/>
            <person name="Tunlid A."/>
            <person name="Henrissat B."/>
            <person name="Grigoriev I.V."/>
            <person name="Hibbett D.S."/>
            <person name="Martin F."/>
            <person name="Nordberg H.P."/>
            <person name="Cantor M.N."/>
            <person name="Hua S.X."/>
        </authorList>
    </citation>
    <scope>NUCLEOTIDE SEQUENCE [LARGE SCALE GENOMIC DNA]</scope>
    <source>
        <strain evidence="2">h7</strain>
    </source>
</reference>
<organism evidence="1 2">
    <name type="scientific">Hebeloma cylindrosporum</name>
    <dbReference type="NCBI Taxonomy" id="76867"/>
    <lineage>
        <taxon>Eukaryota</taxon>
        <taxon>Fungi</taxon>
        <taxon>Dikarya</taxon>
        <taxon>Basidiomycota</taxon>
        <taxon>Agaricomycotina</taxon>
        <taxon>Agaricomycetes</taxon>
        <taxon>Agaricomycetidae</taxon>
        <taxon>Agaricales</taxon>
        <taxon>Agaricineae</taxon>
        <taxon>Hymenogastraceae</taxon>
        <taxon>Hebeloma</taxon>
    </lineage>
</organism>
<accession>A0A0C2XGA3</accession>
<dbReference type="HOGENOM" id="CLU_087996_0_0_1"/>
<evidence type="ECO:0000313" key="1">
    <source>
        <dbReference type="EMBL" id="KIM36948.1"/>
    </source>
</evidence>
<sequence>MDKTLPTNDLEGKDVQIPSNAASRDLNTAVVQQRGRGRVLLSMLCNEVTSHAAIALPESYPEAMAMAIDAFHVQIVAEEMAITELILKLGMKTSSGSVAWAPLRPDQWTDVVRDGDEIRLGSSRIVCSHPAPLIAFKCWRLDIKSYSCITLLLPTTSEELEVIIRHEWCEIPETEGSLRGQGYFRPNGYLLSTKWLSTIRPPTSL</sequence>
<dbReference type="AlphaFoldDB" id="A0A0C2XGA3"/>
<dbReference type="OrthoDB" id="3063824at2759"/>
<evidence type="ECO:0000313" key="2">
    <source>
        <dbReference type="Proteomes" id="UP000053424"/>
    </source>
</evidence>
<keyword evidence="2" id="KW-1185">Reference proteome</keyword>
<protein>
    <submittedName>
        <fullName evidence="1">Uncharacterized protein</fullName>
    </submittedName>
</protein>
<proteinExistence type="predicted"/>
<dbReference type="Proteomes" id="UP000053424">
    <property type="component" value="Unassembled WGS sequence"/>
</dbReference>
<name>A0A0C2XGA3_HEBCY</name>